<accession>A0A091BJB9</accession>
<dbReference type="Gene3D" id="3.40.50.300">
    <property type="entry name" value="P-loop containing nucleotide triphosphate hydrolases"/>
    <property type="match status" value="1"/>
</dbReference>
<evidence type="ECO:0000256" key="2">
    <source>
        <dbReference type="ARBA" id="ARBA00022741"/>
    </source>
</evidence>
<dbReference type="CDD" id="cd00882">
    <property type="entry name" value="Ras_like_GTPase"/>
    <property type="match status" value="1"/>
</dbReference>
<dbReference type="PANTHER" id="PTHR42708">
    <property type="entry name" value="ATP/GTP-BINDING PROTEIN-RELATED"/>
    <property type="match status" value="1"/>
</dbReference>
<sequence>MTRTHKIVFIGEPGAGKTTCIAALSHVPPVSTDVACTDELAERKATTTVALDYGELHLGDQGRLLLYGLPGQSRFRFMFDVVREGLLGAVVLVDASSATAMDGLAETLDTYASELGQLPCVLALNKDARAGEDLRQACLDLLRRHGLVAPAIVVDARRREDIIRMFDLLFMQLELGFDDTEAREANAWA</sequence>
<dbReference type="InterPro" id="IPR052705">
    <property type="entry name" value="Gliding_Motility_GTPase"/>
</dbReference>
<comment type="caution">
    <text evidence="5">The sequence shown here is derived from an EMBL/GenBank/DDBJ whole genome shotgun (WGS) entry which is preliminary data.</text>
</comment>
<evidence type="ECO:0000313" key="6">
    <source>
        <dbReference type="Proteomes" id="UP000029392"/>
    </source>
</evidence>
<comment type="similarity">
    <text evidence="1">Belongs to the GPN-loop GTPase family.</text>
</comment>
<keyword evidence="2" id="KW-0547">Nucleotide-binding</keyword>
<name>A0A091BJB9_9GAMM</name>
<dbReference type="PATRIC" id="fig|1384054.3.peg.492"/>
<gene>
    <name evidence="5" type="ORF">N790_13745</name>
</gene>
<dbReference type="Pfam" id="PF03029">
    <property type="entry name" value="ATP_bind_1"/>
    <property type="match status" value="1"/>
</dbReference>
<dbReference type="GO" id="GO:0016787">
    <property type="term" value="F:hydrolase activity"/>
    <property type="evidence" value="ECO:0007669"/>
    <property type="project" value="UniProtKB-KW"/>
</dbReference>
<dbReference type="PANTHER" id="PTHR42708:SF1">
    <property type="entry name" value="GLIDING MOTILITY PROTEIN MGLA"/>
    <property type="match status" value="1"/>
</dbReference>
<dbReference type="eggNOG" id="COG2229">
    <property type="taxonomic scope" value="Bacteria"/>
</dbReference>
<evidence type="ECO:0000313" key="5">
    <source>
        <dbReference type="EMBL" id="KFN51861.1"/>
    </source>
</evidence>
<reference evidence="5 6" key="1">
    <citation type="submission" date="2013-09" db="EMBL/GenBank/DDBJ databases">
        <title>Genome sequencing of Arenimonas malthae.</title>
        <authorList>
            <person name="Chen F."/>
            <person name="Wang G."/>
        </authorList>
    </citation>
    <scope>NUCLEOTIDE SEQUENCE [LARGE SCALE GENOMIC DNA]</scope>
    <source>
        <strain evidence="5 6">CC-JY-1</strain>
    </source>
</reference>
<dbReference type="OrthoDB" id="4319884at2"/>
<evidence type="ECO:0008006" key="7">
    <source>
        <dbReference type="Google" id="ProtNLM"/>
    </source>
</evidence>
<protein>
    <recommendedName>
        <fullName evidence="7">GTP-binding protein</fullName>
    </recommendedName>
</protein>
<evidence type="ECO:0000256" key="4">
    <source>
        <dbReference type="ARBA" id="ARBA00023134"/>
    </source>
</evidence>
<evidence type="ECO:0000256" key="3">
    <source>
        <dbReference type="ARBA" id="ARBA00022801"/>
    </source>
</evidence>
<dbReference type="Proteomes" id="UP000029392">
    <property type="component" value="Unassembled WGS sequence"/>
</dbReference>
<evidence type="ECO:0000256" key="1">
    <source>
        <dbReference type="ARBA" id="ARBA00005290"/>
    </source>
</evidence>
<dbReference type="SUPFAM" id="SSF52540">
    <property type="entry name" value="P-loop containing nucleoside triphosphate hydrolases"/>
    <property type="match status" value="1"/>
</dbReference>
<dbReference type="AlphaFoldDB" id="A0A091BJB9"/>
<keyword evidence="6" id="KW-1185">Reference proteome</keyword>
<dbReference type="InterPro" id="IPR027417">
    <property type="entry name" value="P-loop_NTPase"/>
</dbReference>
<dbReference type="STRING" id="1384054.N790_13745"/>
<dbReference type="GO" id="GO:0005525">
    <property type="term" value="F:GTP binding"/>
    <property type="evidence" value="ECO:0007669"/>
    <property type="project" value="UniProtKB-KW"/>
</dbReference>
<organism evidence="5 6">
    <name type="scientific">Arenimonas malthae CC-JY-1</name>
    <dbReference type="NCBI Taxonomy" id="1384054"/>
    <lineage>
        <taxon>Bacteria</taxon>
        <taxon>Pseudomonadati</taxon>
        <taxon>Pseudomonadota</taxon>
        <taxon>Gammaproteobacteria</taxon>
        <taxon>Lysobacterales</taxon>
        <taxon>Lysobacteraceae</taxon>
        <taxon>Arenimonas</taxon>
    </lineage>
</organism>
<proteinExistence type="inferred from homology"/>
<dbReference type="RefSeq" id="WP_052385627.1">
    <property type="nucleotide sequence ID" value="NZ_AVCH01000027.1"/>
</dbReference>
<dbReference type="InterPro" id="IPR004130">
    <property type="entry name" value="Gpn"/>
</dbReference>
<dbReference type="EMBL" id="AVCH01000027">
    <property type="protein sequence ID" value="KFN51861.1"/>
    <property type="molecule type" value="Genomic_DNA"/>
</dbReference>
<keyword evidence="3" id="KW-0378">Hydrolase</keyword>
<keyword evidence="4" id="KW-0342">GTP-binding</keyword>